<organism evidence="4 5">
    <name type="scientific">Clostridium gasigenes</name>
    <dbReference type="NCBI Taxonomy" id="94869"/>
    <lineage>
        <taxon>Bacteria</taxon>
        <taxon>Bacillati</taxon>
        <taxon>Bacillota</taxon>
        <taxon>Clostridia</taxon>
        <taxon>Eubacteriales</taxon>
        <taxon>Clostridiaceae</taxon>
        <taxon>Clostridium</taxon>
    </lineage>
</organism>
<dbReference type="Gene3D" id="1.10.357.10">
    <property type="entry name" value="Tetracycline Repressor, domain 2"/>
    <property type="match status" value="1"/>
</dbReference>
<keyword evidence="5" id="KW-1185">Reference proteome</keyword>
<dbReference type="EMBL" id="FNJM01000006">
    <property type="protein sequence ID" value="SDP50804.1"/>
    <property type="molecule type" value="Genomic_DNA"/>
</dbReference>
<dbReference type="PANTHER" id="PTHR43479:SF11">
    <property type="entry name" value="ACREF_ENVCD OPERON REPRESSOR-RELATED"/>
    <property type="match status" value="1"/>
</dbReference>
<evidence type="ECO:0000256" key="2">
    <source>
        <dbReference type="PROSITE-ProRule" id="PRU00335"/>
    </source>
</evidence>
<dbReference type="RefSeq" id="WP_175490843.1">
    <property type="nucleotide sequence ID" value="NZ_FNJM01000006.1"/>
</dbReference>
<protein>
    <submittedName>
        <fullName evidence="4">DNA-binding transcriptional regulator, AcrR family</fullName>
    </submittedName>
</protein>
<feature type="DNA-binding region" description="H-T-H motif" evidence="2">
    <location>
        <begin position="26"/>
        <end position="45"/>
    </location>
</feature>
<dbReference type="STRING" id="94869.SAMN04488529_106152"/>
<dbReference type="AlphaFoldDB" id="A0A1H0T9W8"/>
<name>A0A1H0T9W8_9CLOT</name>
<reference evidence="4 5" key="1">
    <citation type="submission" date="2016-10" db="EMBL/GenBank/DDBJ databases">
        <authorList>
            <person name="de Groot N.N."/>
        </authorList>
    </citation>
    <scope>NUCLEOTIDE SEQUENCE [LARGE SCALE GENOMIC DNA]</scope>
    <source>
        <strain evidence="4 5">DSM 12272</strain>
    </source>
</reference>
<dbReference type="Pfam" id="PF00440">
    <property type="entry name" value="TetR_N"/>
    <property type="match status" value="1"/>
</dbReference>
<dbReference type="PANTHER" id="PTHR43479">
    <property type="entry name" value="ACREF/ENVCD OPERON REPRESSOR-RELATED"/>
    <property type="match status" value="1"/>
</dbReference>
<dbReference type="PROSITE" id="PS50977">
    <property type="entry name" value="HTH_TETR_2"/>
    <property type="match status" value="1"/>
</dbReference>
<dbReference type="SUPFAM" id="SSF46689">
    <property type="entry name" value="Homeodomain-like"/>
    <property type="match status" value="1"/>
</dbReference>
<dbReference type="Proteomes" id="UP000198597">
    <property type="component" value="Unassembled WGS sequence"/>
</dbReference>
<dbReference type="PRINTS" id="PR00455">
    <property type="entry name" value="HTHTETR"/>
</dbReference>
<dbReference type="InterPro" id="IPR001647">
    <property type="entry name" value="HTH_TetR"/>
</dbReference>
<evidence type="ECO:0000259" key="3">
    <source>
        <dbReference type="PROSITE" id="PS50977"/>
    </source>
</evidence>
<evidence type="ECO:0000313" key="4">
    <source>
        <dbReference type="EMBL" id="SDP50804.1"/>
    </source>
</evidence>
<proteinExistence type="predicted"/>
<accession>A0A1H0T9W8</accession>
<keyword evidence="1 2" id="KW-0238">DNA-binding</keyword>
<feature type="domain" description="HTH tetR-type" evidence="3">
    <location>
        <begin position="3"/>
        <end position="63"/>
    </location>
</feature>
<sequence length="200" mass="22458">MSKHGKDRIIEGAKKIISENGINGATIRGIAKEAGLSTGAIYHYYSSKEEILYDVMNVSLSVSTRISNELNEGVISRDQSIKEISENILKRFEKTDENRIQFYLAQEAILGEIQLREKFKGKYSEWIVHVEEILEKLYGKKKCRLTPAIASILIGAIDGLVLQNLLGVNEASTEEIVEAYDLMIREGIPKLLDIFTKPSP</sequence>
<gene>
    <name evidence="4" type="ORF">SAMN04488529_106152</name>
</gene>
<evidence type="ECO:0000256" key="1">
    <source>
        <dbReference type="ARBA" id="ARBA00023125"/>
    </source>
</evidence>
<dbReference type="InterPro" id="IPR050624">
    <property type="entry name" value="HTH-type_Tx_Regulator"/>
</dbReference>
<dbReference type="GO" id="GO:0003677">
    <property type="term" value="F:DNA binding"/>
    <property type="evidence" value="ECO:0007669"/>
    <property type="project" value="UniProtKB-UniRule"/>
</dbReference>
<evidence type="ECO:0000313" key="5">
    <source>
        <dbReference type="Proteomes" id="UP000198597"/>
    </source>
</evidence>
<dbReference type="InterPro" id="IPR009057">
    <property type="entry name" value="Homeodomain-like_sf"/>
</dbReference>